<reference evidence="2 3" key="1">
    <citation type="submission" date="2007-03" db="EMBL/GenBank/DDBJ databases">
        <title>Complete sequence of plasmid pBVIE03 of Burkholderia vietnamiensis G4.</title>
        <authorList>
            <consortium name="US DOE Joint Genome Institute"/>
            <person name="Copeland A."/>
            <person name="Lucas S."/>
            <person name="Lapidus A."/>
            <person name="Barry K."/>
            <person name="Detter J.C."/>
            <person name="Glavina del Rio T."/>
            <person name="Hammon N."/>
            <person name="Israni S."/>
            <person name="Dalin E."/>
            <person name="Tice H."/>
            <person name="Pitluck S."/>
            <person name="Chain P."/>
            <person name="Malfatti S."/>
            <person name="Shin M."/>
            <person name="Vergez L."/>
            <person name="Schmutz J."/>
            <person name="Larimer F."/>
            <person name="Land M."/>
            <person name="Hauser L."/>
            <person name="Kyrpides N."/>
            <person name="Tiedje J."/>
            <person name="Richardson P."/>
        </authorList>
    </citation>
    <scope>NUCLEOTIDE SEQUENCE [LARGE SCALE GENOMIC DNA]</scope>
    <source>
        <strain evidence="3">G4 / LMG 22486</strain>
        <plasmid evidence="2 3">pBVIE03</plasmid>
    </source>
</reference>
<name>A4JVS0_BURVG</name>
<dbReference type="AlphaFoldDB" id="A4JVS0"/>
<keyword evidence="1" id="KW-0472">Membrane</keyword>
<proteinExistence type="predicted"/>
<keyword evidence="2" id="KW-0614">Plasmid</keyword>
<dbReference type="Proteomes" id="UP000002287">
    <property type="component" value="Plasmid pBVIE03"/>
</dbReference>
<dbReference type="EMBL" id="CP000619">
    <property type="protein sequence ID" value="ABO60373.1"/>
    <property type="molecule type" value="Genomic_DNA"/>
</dbReference>
<sequence length="435" mass="47033">MSSRSFLYALQKTGVYLNGRSWIEEQLLDVQGWQRLFVEMVVADHARLLLRPATYGVEKWSDALNKIVAVLREYAFDDADIDRVIGAIHADSEIALVEIEIVRIKGASDPNLPSHLFPGCGSDYVLFQLEVSDSELVISPNAVADAIVDLEMDAGLNEFDPDTRTGSYYIVDGASEFAAGTRFLLGLNLSDPVTLLTDYVLRDYPRFDERDLAMPEVAVTQGTSHEIAETPVVGERHATVDQSPRVSVEKLSGERTILIRESNAFALLRWPDYRLVRRLSVRKALDHGEAGFNIWLDRSTTELPGAGDLVASCRSHSEALGLLAAIEAAILAESDPSETLHGSAEANAQGTVAAPDRAASPHWAVVVLLGCAAVCGAIVAMPILFGAGDAVAKRLFPDPRPAQALHSFPPALQGPGFLAPPLQPLPTVPRGRVNG</sequence>
<keyword evidence="1" id="KW-0812">Transmembrane</keyword>
<feature type="transmembrane region" description="Helical" evidence="1">
    <location>
        <begin position="363"/>
        <end position="385"/>
    </location>
</feature>
<organism evidence="2 3">
    <name type="scientific">Burkholderia vietnamiensis (strain G4 / LMG 22486)</name>
    <name type="common">Burkholderia cepacia (strain R1808)</name>
    <dbReference type="NCBI Taxonomy" id="269482"/>
    <lineage>
        <taxon>Bacteria</taxon>
        <taxon>Pseudomonadati</taxon>
        <taxon>Pseudomonadota</taxon>
        <taxon>Betaproteobacteria</taxon>
        <taxon>Burkholderiales</taxon>
        <taxon>Burkholderiaceae</taxon>
        <taxon>Burkholderia</taxon>
        <taxon>Burkholderia cepacia complex</taxon>
    </lineage>
</organism>
<evidence type="ECO:0000313" key="2">
    <source>
        <dbReference type="EMBL" id="ABO60373.1"/>
    </source>
</evidence>
<dbReference type="KEGG" id="bvi:Bcep1808_7498"/>
<evidence type="ECO:0000256" key="1">
    <source>
        <dbReference type="SAM" id="Phobius"/>
    </source>
</evidence>
<gene>
    <name evidence="2" type="ordered locus">Bcep1808_7498</name>
</gene>
<dbReference type="HOGENOM" id="CLU_629592_0_0_4"/>
<evidence type="ECO:0000313" key="3">
    <source>
        <dbReference type="Proteomes" id="UP000002287"/>
    </source>
</evidence>
<protein>
    <submittedName>
        <fullName evidence="2">Uncharacterized protein</fullName>
    </submittedName>
</protein>
<geneLocation type="plasmid" evidence="2 3">
    <name>pBVIE03</name>
</geneLocation>
<keyword evidence="1" id="KW-1133">Transmembrane helix</keyword>
<accession>A4JVS0</accession>